<accession>A0ABN8R0F8</accession>
<dbReference type="EMBL" id="CALNXK010000176">
    <property type="protein sequence ID" value="CAH3172824.1"/>
    <property type="molecule type" value="Genomic_DNA"/>
</dbReference>
<evidence type="ECO:0000313" key="1">
    <source>
        <dbReference type="EMBL" id="CAH3172824.1"/>
    </source>
</evidence>
<sequence>GWKWGGTWERALQLSAIFNVRYVLGTSLKKEAGNTTLKCCFSINMDALNVDFVRDLVMQGKTHSQVSLLLQEAYAGKRGISSRSVTRFCLKYGIHAQNRLSNEELEHYTKDVVGPTWGRKMVKGYKASCGITAGDKCIGKALSIRNTNTARQTNSYPYHADYFGHKLYMDQNEKLAMYGLTEVSACDGYSGKIVAFATMPVKNNVYRTAVIQHGIWDQRRVDHGTEFYLSLYVQEKKSPYRTNTRRAPFIQTTSKQCQETSFFLNISLSIVTGKGVPDKRIEETKKTFILPSIDMLPTGEEAVSAYERDGDNLGSPEVFGTDILAGNEQLQQLRFDNFNAAYNQWSVPAILLFAKNAD</sequence>
<feature type="non-terminal residue" evidence="1">
    <location>
        <position position="1"/>
    </location>
</feature>
<name>A0ABN8R0F8_9CNID</name>
<keyword evidence="2" id="KW-1185">Reference proteome</keyword>
<gene>
    <name evidence="1" type="ORF">PLOB_00013256</name>
</gene>
<organism evidence="1 2">
    <name type="scientific">Porites lobata</name>
    <dbReference type="NCBI Taxonomy" id="104759"/>
    <lineage>
        <taxon>Eukaryota</taxon>
        <taxon>Metazoa</taxon>
        <taxon>Cnidaria</taxon>
        <taxon>Anthozoa</taxon>
        <taxon>Hexacorallia</taxon>
        <taxon>Scleractinia</taxon>
        <taxon>Fungiina</taxon>
        <taxon>Poritidae</taxon>
        <taxon>Porites</taxon>
    </lineage>
</organism>
<evidence type="ECO:0000313" key="2">
    <source>
        <dbReference type="Proteomes" id="UP001159405"/>
    </source>
</evidence>
<protein>
    <submittedName>
        <fullName evidence="1">Uncharacterized protein</fullName>
    </submittedName>
</protein>
<proteinExistence type="predicted"/>
<reference evidence="1 2" key="1">
    <citation type="submission" date="2022-05" db="EMBL/GenBank/DDBJ databases">
        <authorList>
            <consortium name="Genoscope - CEA"/>
            <person name="William W."/>
        </authorList>
    </citation>
    <scope>NUCLEOTIDE SEQUENCE [LARGE SCALE GENOMIC DNA]</scope>
</reference>
<comment type="caution">
    <text evidence="1">The sequence shown here is derived from an EMBL/GenBank/DDBJ whole genome shotgun (WGS) entry which is preliminary data.</text>
</comment>
<dbReference type="Proteomes" id="UP001159405">
    <property type="component" value="Unassembled WGS sequence"/>
</dbReference>